<comment type="caution">
    <text evidence="6">The sequence shown here is derived from an EMBL/GenBank/DDBJ whole genome shotgun (WGS) entry which is preliminary data.</text>
</comment>
<evidence type="ECO:0000313" key="6">
    <source>
        <dbReference type="EMBL" id="KID58793.1"/>
    </source>
</evidence>
<dbReference type="InterPro" id="IPR007318">
    <property type="entry name" value="Phopholipid_MeTrfase"/>
</dbReference>
<dbReference type="Proteomes" id="UP000031327">
    <property type="component" value="Unassembled WGS sequence"/>
</dbReference>
<protein>
    <submittedName>
        <fullName evidence="6">Membrane protein</fullName>
    </submittedName>
</protein>
<evidence type="ECO:0000256" key="1">
    <source>
        <dbReference type="ARBA" id="ARBA00004127"/>
    </source>
</evidence>
<evidence type="ECO:0000256" key="2">
    <source>
        <dbReference type="ARBA" id="ARBA00022692"/>
    </source>
</evidence>
<name>A0A0C1MV18_9GAMM</name>
<evidence type="ECO:0000256" key="3">
    <source>
        <dbReference type="ARBA" id="ARBA00022989"/>
    </source>
</evidence>
<proteinExistence type="predicted"/>
<organism evidence="6 7">
    <name type="scientific">Pseudoalteromonas luteoviolacea</name>
    <dbReference type="NCBI Taxonomy" id="43657"/>
    <lineage>
        <taxon>Bacteria</taxon>
        <taxon>Pseudomonadati</taxon>
        <taxon>Pseudomonadota</taxon>
        <taxon>Gammaproteobacteria</taxon>
        <taxon>Alteromonadales</taxon>
        <taxon>Pseudoalteromonadaceae</taxon>
        <taxon>Pseudoalteromonas</taxon>
    </lineage>
</organism>
<dbReference type="GO" id="GO:0012505">
    <property type="term" value="C:endomembrane system"/>
    <property type="evidence" value="ECO:0007669"/>
    <property type="project" value="UniProtKB-SubCell"/>
</dbReference>
<sequence length="148" mass="17055">MQKLLPPFLYAIILINMALLCWRLDATHYIVYPYNLAGIPLFLFGLLLAVGAKKRFMREGTNIMTFGEPDKLVTQGAFKFSRNPMYLGFAISLFGAAVSLGAGVMSVCGWLTFVIVTDRWYIRFEEQAMRRKFGAVYERYCCQVRRWI</sequence>
<comment type="subcellular location">
    <subcellularLocation>
        <location evidence="1">Endomembrane system</location>
        <topology evidence="1">Multi-pass membrane protein</topology>
    </subcellularLocation>
</comment>
<feature type="transmembrane region" description="Helical" evidence="5">
    <location>
        <begin position="86"/>
        <end position="116"/>
    </location>
</feature>
<dbReference type="RefSeq" id="WP_039607962.1">
    <property type="nucleotide sequence ID" value="NZ_JWIC01000003.1"/>
</dbReference>
<accession>A0A0C1MV18</accession>
<dbReference type="AlphaFoldDB" id="A0A0C1MV18"/>
<keyword evidence="3 5" id="KW-1133">Transmembrane helix</keyword>
<dbReference type="OrthoDB" id="9811969at2"/>
<evidence type="ECO:0000256" key="4">
    <source>
        <dbReference type="ARBA" id="ARBA00023136"/>
    </source>
</evidence>
<keyword evidence="2 5" id="KW-0812">Transmembrane</keyword>
<evidence type="ECO:0000256" key="5">
    <source>
        <dbReference type="SAM" id="Phobius"/>
    </source>
</evidence>
<dbReference type="Pfam" id="PF04191">
    <property type="entry name" value="PEMT"/>
    <property type="match status" value="1"/>
</dbReference>
<evidence type="ECO:0000313" key="7">
    <source>
        <dbReference type="Proteomes" id="UP000031327"/>
    </source>
</evidence>
<keyword evidence="4 5" id="KW-0472">Membrane</keyword>
<feature type="transmembrane region" description="Helical" evidence="5">
    <location>
        <begin position="7"/>
        <end position="25"/>
    </location>
</feature>
<feature type="transmembrane region" description="Helical" evidence="5">
    <location>
        <begin position="31"/>
        <end position="50"/>
    </location>
</feature>
<reference evidence="6 7" key="1">
    <citation type="submission" date="2014-12" db="EMBL/GenBank/DDBJ databases">
        <title>Draft Genome Sequence of Pseudoalteromonas luteoviolacea HI1.</title>
        <authorList>
            <person name="Asahina A.Y."/>
            <person name="Hadfield M.G."/>
        </authorList>
    </citation>
    <scope>NUCLEOTIDE SEQUENCE [LARGE SCALE GENOMIC DNA]</scope>
    <source>
        <strain evidence="6 7">HI1</strain>
    </source>
</reference>
<dbReference type="EMBL" id="JWIC01000003">
    <property type="protein sequence ID" value="KID58793.1"/>
    <property type="molecule type" value="Genomic_DNA"/>
</dbReference>
<dbReference type="Gene3D" id="1.20.120.1630">
    <property type="match status" value="1"/>
</dbReference>
<gene>
    <name evidence="6" type="ORF">JF50_02740</name>
</gene>